<evidence type="ECO:0000256" key="5">
    <source>
        <dbReference type="ARBA" id="ARBA00023136"/>
    </source>
</evidence>
<feature type="transmembrane region" description="Helical" evidence="6">
    <location>
        <begin position="20"/>
        <end position="41"/>
    </location>
</feature>
<reference evidence="7 8" key="1">
    <citation type="submission" date="2019-12" db="EMBL/GenBank/DDBJ databases">
        <title>the WGS of Blastococcus saxobsidens 67B17.</title>
        <authorList>
            <person name="Jiang Z."/>
        </authorList>
    </citation>
    <scope>NUCLEOTIDE SEQUENCE [LARGE SCALE GENOMIC DNA]</scope>
    <source>
        <strain evidence="7 8">67B17</strain>
    </source>
</reference>
<feature type="transmembrane region" description="Helical" evidence="6">
    <location>
        <begin position="325"/>
        <end position="345"/>
    </location>
</feature>
<dbReference type="EMBL" id="JAAGWG010000008">
    <property type="protein sequence ID" value="NEK85478.1"/>
    <property type="molecule type" value="Genomic_DNA"/>
</dbReference>
<feature type="transmembrane region" description="Helical" evidence="6">
    <location>
        <begin position="294"/>
        <end position="313"/>
    </location>
</feature>
<keyword evidence="4 6" id="KW-1133">Transmembrane helix</keyword>
<evidence type="ECO:0000313" key="7">
    <source>
        <dbReference type="EMBL" id="NEK85478.1"/>
    </source>
</evidence>
<evidence type="ECO:0000256" key="2">
    <source>
        <dbReference type="ARBA" id="ARBA00022475"/>
    </source>
</evidence>
<comment type="subcellular location">
    <subcellularLocation>
        <location evidence="1">Cell membrane</location>
        <topology evidence="1">Multi-pass membrane protein</topology>
    </subcellularLocation>
</comment>
<evidence type="ECO:0000313" key="8">
    <source>
        <dbReference type="Proteomes" id="UP000479241"/>
    </source>
</evidence>
<dbReference type="Proteomes" id="UP000479241">
    <property type="component" value="Unassembled WGS sequence"/>
</dbReference>
<accession>A0A6L9W0J1</accession>
<feature type="transmembrane region" description="Helical" evidence="6">
    <location>
        <begin position="143"/>
        <end position="164"/>
    </location>
</feature>
<gene>
    <name evidence="7" type="ORF">GCU60_06850</name>
</gene>
<evidence type="ECO:0000256" key="3">
    <source>
        <dbReference type="ARBA" id="ARBA00022692"/>
    </source>
</evidence>
<comment type="caution">
    <text evidence="7">The sequence shown here is derived from an EMBL/GenBank/DDBJ whole genome shotgun (WGS) entry which is preliminary data.</text>
</comment>
<dbReference type="RefSeq" id="WP_163203520.1">
    <property type="nucleotide sequence ID" value="NZ_JAAGWG010000008.1"/>
</dbReference>
<keyword evidence="2" id="KW-1003">Cell membrane</keyword>
<evidence type="ECO:0000256" key="4">
    <source>
        <dbReference type="ARBA" id="ARBA00022989"/>
    </source>
</evidence>
<feature type="transmembrane region" description="Helical" evidence="6">
    <location>
        <begin position="87"/>
        <end position="106"/>
    </location>
</feature>
<feature type="transmembrane region" description="Helical" evidence="6">
    <location>
        <begin position="170"/>
        <end position="192"/>
    </location>
</feature>
<sequence length="423" mass="43025">MRSVLPSLTGLLRRRATTAVVGQAMMALAGLALQVAAARLLGAGGLAVFSLVYGALVLVTAVASGMVGDSLTVLDRHDRSVRAGLHVWTALVSAAAGLAGALAALASDLVPVWAGLLLAPACAAFVVEDTLRRLLMATGRYTALPVVDGTSLVGALAVLGLTGLTTEITLSTFVVALLVGQVSAAVVAWWLVPTAERPAGPWRRPGLRTVADFGVWRAAAQTVRPGSLTLLRLLLVGTVGAVAYGPLEAARVYTAPMLTLVAGIASFLLPHFVGLRDRPLFLSLRVADRASLGLVVGIGALGVAALAALPWLGPALTGGGYEVPVVAVVGWTVYAACAALLLPYASLASVHGRQRRVLVLRAVELLSLVGVAALVVLAPHAVAWAPFVLAAGPALTALAVRRSVVVPLVRAGALGPAREGVPA</sequence>
<feature type="transmembrane region" description="Helical" evidence="6">
    <location>
        <begin position="112"/>
        <end position="131"/>
    </location>
</feature>
<keyword evidence="3 6" id="KW-0812">Transmembrane</keyword>
<dbReference type="GO" id="GO:0005886">
    <property type="term" value="C:plasma membrane"/>
    <property type="evidence" value="ECO:0007669"/>
    <property type="project" value="UniProtKB-SubCell"/>
</dbReference>
<evidence type="ECO:0000256" key="6">
    <source>
        <dbReference type="SAM" id="Phobius"/>
    </source>
</evidence>
<feature type="transmembrane region" description="Helical" evidence="6">
    <location>
        <begin position="383"/>
        <end position="400"/>
    </location>
</feature>
<proteinExistence type="predicted"/>
<protein>
    <recommendedName>
        <fullName evidence="9">O-antigen/teichoic acid export membrane protein</fullName>
    </recommendedName>
</protein>
<dbReference type="PANTHER" id="PTHR30250:SF11">
    <property type="entry name" value="O-ANTIGEN TRANSPORTER-RELATED"/>
    <property type="match status" value="1"/>
</dbReference>
<evidence type="ECO:0000256" key="1">
    <source>
        <dbReference type="ARBA" id="ARBA00004651"/>
    </source>
</evidence>
<feature type="transmembrane region" description="Helical" evidence="6">
    <location>
        <begin position="230"/>
        <end position="247"/>
    </location>
</feature>
<evidence type="ECO:0008006" key="9">
    <source>
        <dbReference type="Google" id="ProtNLM"/>
    </source>
</evidence>
<organism evidence="7 8">
    <name type="scientific">Blastococcus saxobsidens</name>
    <dbReference type="NCBI Taxonomy" id="138336"/>
    <lineage>
        <taxon>Bacteria</taxon>
        <taxon>Bacillati</taxon>
        <taxon>Actinomycetota</taxon>
        <taxon>Actinomycetes</taxon>
        <taxon>Geodermatophilales</taxon>
        <taxon>Geodermatophilaceae</taxon>
        <taxon>Blastococcus</taxon>
    </lineage>
</organism>
<feature type="transmembrane region" description="Helical" evidence="6">
    <location>
        <begin position="357"/>
        <end position="377"/>
    </location>
</feature>
<dbReference type="AlphaFoldDB" id="A0A6L9W0J1"/>
<dbReference type="PANTHER" id="PTHR30250">
    <property type="entry name" value="PST FAMILY PREDICTED COLANIC ACID TRANSPORTER"/>
    <property type="match status" value="1"/>
</dbReference>
<dbReference type="InterPro" id="IPR050833">
    <property type="entry name" value="Poly_Biosynth_Transport"/>
</dbReference>
<feature type="transmembrane region" description="Helical" evidence="6">
    <location>
        <begin position="253"/>
        <end position="273"/>
    </location>
</feature>
<keyword evidence="5 6" id="KW-0472">Membrane</keyword>
<name>A0A6L9W0J1_9ACTN</name>
<feature type="transmembrane region" description="Helical" evidence="6">
    <location>
        <begin position="47"/>
        <end position="67"/>
    </location>
</feature>